<evidence type="ECO:0000259" key="1">
    <source>
        <dbReference type="PROSITE" id="PS50280"/>
    </source>
</evidence>
<organism evidence="2 3">
    <name type="scientific">Plasmodium falciparum Vietnam Oak-Knoll</name>
    <name type="common">FVO</name>
    <dbReference type="NCBI Taxonomy" id="1036723"/>
    <lineage>
        <taxon>Eukaryota</taxon>
        <taxon>Sar</taxon>
        <taxon>Alveolata</taxon>
        <taxon>Apicomplexa</taxon>
        <taxon>Aconoidasida</taxon>
        <taxon>Haemosporida</taxon>
        <taxon>Plasmodiidae</taxon>
        <taxon>Plasmodium</taxon>
        <taxon>Plasmodium (Laverania)</taxon>
    </lineage>
</organism>
<protein>
    <recommendedName>
        <fullName evidence="1">SET domain-containing protein</fullName>
    </recommendedName>
</protein>
<dbReference type="SUPFAM" id="SSF82199">
    <property type="entry name" value="SET domain"/>
    <property type="match status" value="1"/>
</dbReference>
<dbReference type="Gene3D" id="2.170.270.10">
    <property type="entry name" value="SET domain"/>
    <property type="match status" value="1"/>
</dbReference>
<dbReference type="FunFam" id="2.170.270.10:FF:000049">
    <property type="entry name" value="Histone-lysine N-methyltransferase, putative"/>
    <property type="match status" value="1"/>
</dbReference>
<reference evidence="2 3" key="2">
    <citation type="submission" date="2013-02" db="EMBL/GenBank/DDBJ databases">
        <title>The Genome Sequence of Plasmodium falciparum Vietnam Oak-Knoll (FVO).</title>
        <authorList>
            <consortium name="The Broad Institute Genome Sequencing Platform"/>
            <consortium name="The Broad Institute Genome Sequencing Center for Infectious Disease"/>
            <person name="Neafsey D."/>
            <person name="Cheeseman I."/>
            <person name="Volkman S."/>
            <person name="Adams J."/>
            <person name="Walker B."/>
            <person name="Young S.K."/>
            <person name="Zeng Q."/>
            <person name="Gargeya S."/>
            <person name="Fitzgerald M."/>
            <person name="Haas B."/>
            <person name="Abouelleil A."/>
            <person name="Alvarado L."/>
            <person name="Arachchi H.M."/>
            <person name="Berlin A.M."/>
            <person name="Chapman S.B."/>
            <person name="Dewar J."/>
            <person name="Goldberg J."/>
            <person name="Griggs A."/>
            <person name="Gujja S."/>
            <person name="Hansen M."/>
            <person name="Howarth C."/>
            <person name="Imamovic A."/>
            <person name="Larimer J."/>
            <person name="McCowan C."/>
            <person name="Murphy C."/>
            <person name="Neiman D."/>
            <person name="Pearson M."/>
            <person name="Priest M."/>
            <person name="Roberts A."/>
            <person name="Saif S."/>
            <person name="Shea T."/>
            <person name="Sisk P."/>
            <person name="Sykes S."/>
            <person name="Wortman J."/>
            <person name="Nusbaum C."/>
            <person name="Birren B."/>
        </authorList>
    </citation>
    <scope>NUCLEOTIDE SEQUENCE [LARGE SCALE GENOMIC DNA]</scope>
    <source>
        <strain evidence="3">Vietnam Oak-Knoll (FVO)</strain>
    </source>
</reference>
<evidence type="ECO:0000313" key="3">
    <source>
        <dbReference type="Proteomes" id="UP000030690"/>
    </source>
</evidence>
<dbReference type="Pfam" id="PF00856">
    <property type="entry name" value="SET"/>
    <property type="match status" value="1"/>
</dbReference>
<dbReference type="Proteomes" id="UP000030690">
    <property type="component" value="Unassembled WGS sequence"/>
</dbReference>
<dbReference type="AlphaFoldDB" id="A0A024V4M8"/>
<dbReference type="InterPro" id="IPR001214">
    <property type="entry name" value="SET_dom"/>
</dbReference>
<dbReference type="OrthoDB" id="3180714at2759"/>
<proteinExistence type="predicted"/>
<dbReference type="SMART" id="SM00317">
    <property type="entry name" value="SET"/>
    <property type="match status" value="1"/>
</dbReference>
<dbReference type="InterPro" id="IPR046341">
    <property type="entry name" value="SET_dom_sf"/>
</dbReference>
<dbReference type="CDD" id="cd10540">
    <property type="entry name" value="SET_SpSet7-like"/>
    <property type="match status" value="1"/>
</dbReference>
<accession>A0A024V4M8</accession>
<feature type="domain" description="SET" evidence="1">
    <location>
        <begin position="34"/>
        <end position="170"/>
    </location>
</feature>
<name>A0A024V4M8_PLAFA</name>
<reference evidence="2 3" key="1">
    <citation type="submission" date="2013-02" db="EMBL/GenBank/DDBJ databases">
        <title>The Genome Annotation of Plasmodium falciparum Vietnam Oak-Knoll (FVO).</title>
        <authorList>
            <consortium name="The Broad Institute Genome Sequencing Platform"/>
            <consortium name="The Broad Institute Genome Sequencing Center for Infectious Disease"/>
            <person name="Neafsey D."/>
            <person name="Hoffman S."/>
            <person name="Volkman S."/>
            <person name="Rosenthal P."/>
            <person name="Walker B."/>
            <person name="Young S.K."/>
            <person name="Zeng Q."/>
            <person name="Gargeya S."/>
            <person name="Fitzgerald M."/>
            <person name="Haas B."/>
            <person name="Abouelleil A."/>
            <person name="Allen A.W."/>
            <person name="Alvarado L."/>
            <person name="Arachchi H.M."/>
            <person name="Berlin A.M."/>
            <person name="Chapman S.B."/>
            <person name="Gainer-Dewar J."/>
            <person name="Goldberg J."/>
            <person name="Griggs A."/>
            <person name="Gujja S."/>
            <person name="Hansen M."/>
            <person name="Howarth C."/>
            <person name="Imamovic A."/>
            <person name="Ireland A."/>
            <person name="Larimer J."/>
            <person name="McCowan C."/>
            <person name="Murphy C."/>
            <person name="Pearson M."/>
            <person name="Poon T.W."/>
            <person name="Priest M."/>
            <person name="Roberts A."/>
            <person name="Saif S."/>
            <person name="Shea T."/>
            <person name="Sisk P."/>
            <person name="Sykes S."/>
            <person name="Wortman J."/>
            <person name="Nusbaum C."/>
            <person name="Birren B."/>
        </authorList>
    </citation>
    <scope>NUCLEOTIDE SEQUENCE [LARGE SCALE GENOMIC DNA]</scope>
    <source>
        <strain evidence="3">Vietnam Oak-Knoll (FVO)</strain>
    </source>
</reference>
<dbReference type="EMBL" id="KI925116">
    <property type="protein sequence ID" value="ETW17751.1"/>
    <property type="molecule type" value="Genomic_DNA"/>
</dbReference>
<dbReference type="PROSITE" id="PS50280">
    <property type="entry name" value="SET"/>
    <property type="match status" value="1"/>
</dbReference>
<sequence>MILFKRNFHNYFANNFIKDLFKKSQHISFNDIQKKIYIGKSSLGGLGVFSLEGIKKNEIIEICPTVSICNEEIPRNLVDYLYEGKEPSKNKAIVDIIINRKKETSNYKLLPLGYGILYNHSDIPNAYVEIHKINKNQIKQKQDVTVSNNVMIVYAYNNIQKDDEILISYGHSWWKDRDWEPIKKEDTINKIFYPSKTKKLS</sequence>
<gene>
    <name evidence="2" type="ORF">PFFVO_03399</name>
</gene>
<evidence type="ECO:0000313" key="2">
    <source>
        <dbReference type="EMBL" id="ETW17751.1"/>
    </source>
</evidence>